<keyword evidence="2" id="KW-1185">Reference proteome</keyword>
<dbReference type="AlphaFoldDB" id="A0A813EA60"/>
<comment type="caution">
    <text evidence="1">The sequence shown here is derived from an EMBL/GenBank/DDBJ whole genome shotgun (WGS) entry which is preliminary data.</text>
</comment>
<organism evidence="1 2">
    <name type="scientific">Polarella glacialis</name>
    <name type="common">Dinoflagellate</name>
    <dbReference type="NCBI Taxonomy" id="89957"/>
    <lineage>
        <taxon>Eukaryota</taxon>
        <taxon>Sar</taxon>
        <taxon>Alveolata</taxon>
        <taxon>Dinophyceae</taxon>
        <taxon>Suessiales</taxon>
        <taxon>Suessiaceae</taxon>
        <taxon>Polarella</taxon>
    </lineage>
</organism>
<accession>A0A813EA60</accession>
<evidence type="ECO:0000313" key="2">
    <source>
        <dbReference type="Proteomes" id="UP000654075"/>
    </source>
</evidence>
<protein>
    <submittedName>
        <fullName evidence="1">Uncharacterized protein</fullName>
    </submittedName>
</protein>
<proteinExistence type="predicted"/>
<sequence>MPGHCAGKSGKPAPPGRKLAKQADLLVYNVRKTWCWTQNQQYCHARPLCWKIWQTSSSRKEASQASRLTYVQCQKELALDAKPAVLSCQATVLENLANQLLQEGS</sequence>
<dbReference type="Proteomes" id="UP000654075">
    <property type="component" value="Unassembled WGS sequence"/>
</dbReference>
<evidence type="ECO:0000313" key="1">
    <source>
        <dbReference type="EMBL" id="CAE8597226.1"/>
    </source>
</evidence>
<gene>
    <name evidence="1" type="ORF">PGLA1383_LOCUS15680</name>
</gene>
<name>A0A813EA60_POLGL</name>
<dbReference type="EMBL" id="CAJNNV010009314">
    <property type="protein sequence ID" value="CAE8597226.1"/>
    <property type="molecule type" value="Genomic_DNA"/>
</dbReference>
<reference evidence="1" key="1">
    <citation type="submission" date="2021-02" db="EMBL/GenBank/DDBJ databases">
        <authorList>
            <person name="Dougan E. K."/>
            <person name="Rhodes N."/>
            <person name="Thang M."/>
            <person name="Chan C."/>
        </authorList>
    </citation>
    <scope>NUCLEOTIDE SEQUENCE</scope>
</reference>